<dbReference type="CDD" id="cd06261">
    <property type="entry name" value="TM_PBP2"/>
    <property type="match status" value="1"/>
</dbReference>
<evidence type="ECO:0000313" key="9">
    <source>
        <dbReference type="EMBL" id="PJJ30446.1"/>
    </source>
</evidence>
<dbReference type="GO" id="GO:0005886">
    <property type="term" value="C:plasma membrane"/>
    <property type="evidence" value="ECO:0007669"/>
    <property type="project" value="UniProtKB-SubCell"/>
</dbReference>
<evidence type="ECO:0000259" key="8">
    <source>
        <dbReference type="PROSITE" id="PS50928"/>
    </source>
</evidence>
<dbReference type="PANTHER" id="PTHR30193">
    <property type="entry name" value="ABC TRANSPORTER PERMEASE PROTEIN"/>
    <property type="match status" value="1"/>
</dbReference>
<evidence type="ECO:0000256" key="7">
    <source>
        <dbReference type="RuleBase" id="RU363032"/>
    </source>
</evidence>
<proteinExistence type="inferred from homology"/>
<keyword evidence="6 7" id="KW-0472">Membrane</keyword>
<dbReference type="InterPro" id="IPR051393">
    <property type="entry name" value="ABC_transporter_permease"/>
</dbReference>
<reference evidence="9 10" key="1">
    <citation type="submission" date="2017-11" db="EMBL/GenBank/DDBJ databases">
        <title>Understudied soil microbes with underappreciated capabilities: Untangling the Clostridium saccharolyticum group.</title>
        <authorList>
            <person name="Leschine S."/>
        </authorList>
    </citation>
    <scope>NUCLEOTIDE SEQUENCE [LARGE SCALE GENOMIC DNA]</scope>
    <source>
        <strain evidence="9 10">18A</strain>
    </source>
</reference>
<keyword evidence="4 7" id="KW-0812">Transmembrane</keyword>
<comment type="similarity">
    <text evidence="7">Belongs to the binding-protein-dependent transport system permease family.</text>
</comment>
<dbReference type="EMBL" id="PGET01000001">
    <property type="protein sequence ID" value="PJJ30446.1"/>
    <property type="molecule type" value="Genomic_DNA"/>
</dbReference>
<keyword evidence="5 7" id="KW-1133">Transmembrane helix</keyword>
<keyword evidence="2 7" id="KW-0813">Transport</keyword>
<feature type="transmembrane region" description="Helical" evidence="7">
    <location>
        <begin position="117"/>
        <end position="138"/>
    </location>
</feature>
<keyword evidence="3" id="KW-1003">Cell membrane</keyword>
<dbReference type="InterPro" id="IPR000515">
    <property type="entry name" value="MetI-like"/>
</dbReference>
<evidence type="ECO:0000313" key="10">
    <source>
        <dbReference type="Proteomes" id="UP000231092"/>
    </source>
</evidence>
<dbReference type="InterPro" id="IPR035906">
    <property type="entry name" value="MetI-like_sf"/>
</dbReference>
<dbReference type="PANTHER" id="PTHR30193:SF1">
    <property type="entry name" value="ABC TRANSPORTER PERMEASE PROTEIN YESP-RELATED"/>
    <property type="match status" value="1"/>
</dbReference>
<sequence length="303" mass="34775">MVNGKVKTKPKSGQWTKRNKIGFMYVCIWIFGFLLFQMYPFISSLIYSFTDYDIFDKPAFIGLDNYIKLFTKDKEFWNSLTVTLKYTFITVPGKVILALIIAMILNRELKGINFMRTVYYIPSLLSGSVAVAILWKVLFMNDGFINSLLGVVHIPPVKWMGNPSMAVVTICMLEIWQFGSSMVLFLSALKQVPRELYEAARIDGATKIRIFFKITLPMITSIAFFNIIMQLITALQNFTSAFVVTNGGPNKATYVLGMKLYTDAFKYFKMGYACATSWILFIIIMIMTLILFVTSKKWVYYDN</sequence>
<feature type="domain" description="ABC transmembrane type-1" evidence="8">
    <location>
        <begin position="80"/>
        <end position="291"/>
    </location>
</feature>
<evidence type="ECO:0000256" key="6">
    <source>
        <dbReference type="ARBA" id="ARBA00023136"/>
    </source>
</evidence>
<feature type="transmembrane region" description="Helical" evidence="7">
    <location>
        <begin position="270"/>
        <end position="293"/>
    </location>
</feature>
<name>A0A2M8ZAI1_9FIRM</name>
<dbReference type="GO" id="GO:0055085">
    <property type="term" value="P:transmembrane transport"/>
    <property type="evidence" value="ECO:0007669"/>
    <property type="project" value="InterPro"/>
</dbReference>
<accession>A0A2M8ZAI1</accession>
<feature type="transmembrane region" description="Helical" evidence="7">
    <location>
        <begin position="86"/>
        <end position="105"/>
    </location>
</feature>
<comment type="subcellular location">
    <subcellularLocation>
        <location evidence="1 7">Cell membrane</location>
        <topology evidence="1 7">Multi-pass membrane protein</topology>
    </subcellularLocation>
</comment>
<evidence type="ECO:0000256" key="1">
    <source>
        <dbReference type="ARBA" id="ARBA00004651"/>
    </source>
</evidence>
<dbReference type="OrthoDB" id="9788108at2"/>
<feature type="transmembrane region" description="Helical" evidence="7">
    <location>
        <begin position="210"/>
        <end position="232"/>
    </location>
</feature>
<evidence type="ECO:0000256" key="4">
    <source>
        <dbReference type="ARBA" id="ARBA00022692"/>
    </source>
</evidence>
<protein>
    <submittedName>
        <fullName evidence="9">Oligogalacturonide transport system permease protein</fullName>
    </submittedName>
</protein>
<organism evidence="9 10">
    <name type="scientific">[Clostridium] celerecrescens 18A</name>
    <dbReference type="NCBI Taxonomy" id="1286362"/>
    <lineage>
        <taxon>Bacteria</taxon>
        <taxon>Bacillati</taxon>
        <taxon>Bacillota</taxon>
        <taxon>Clostridia</taxon>
        <taxon>Lachnospirales</taxon>
        <taxon>Lachnospiraceae</taxon>
        <taxon>Lacrimispora</taxon>
    </lineage>
</organism>
<gene>
    <name evidence="9" type="ORF">H171_4051</name>
</gene>
<feature type="transmembrane region" description="Helical" evidence="7">
    <location>
        <begin position="21"/>
        <end position="42"/>
    </location>
</feature>
<dbReference type="Proteomes" id="UP000231092">
    <property type="component" value="Unassembled WGS sequence"/>
</dbReference>
<comment type="caution">
    <text evidence="9">The sequence shown here is derived from an EMBL/GenBank/DDBJ whole genome shotgun (WGS) entry which is preliminary data.</text>
</comment>
<dbReference type="PROSITE" id="PS50928">
    <property type="entry name" value="ABC_TM1"/>
    <property type="match status" value="1"/>
</dbReference>
<dbReference type="RefSeq" id="WP_100306703.1">
    <property type="nucleotide sequence ID" value="NZ_PGET01000001.1"/>
</dbReference>
<dbReference type="AlphaFoldDB" id="A0A2M8ZAI1"/>
<evidence type="ECO:0000256" key="2">
    <source>
        <dbReference type="ARBA" id="ARBA00022448"/>
    </source>
</evidence>
<evidence type="ECO:0000256" key="3">
    <source>
        <dbReference type="ARBA" id="ARBA00022475"/>
    </source>
</evidence>
<dbReference type="Gene3D" id="1.10.3720.10">
    <property type="entry name" value="MetI-like"/>
    <property type="match status" value="1"/>
</dbReference>
<dbReference type="Pfam" id="PF00528">
    <property type="entry name" value="BPD_transp_1"/>
    <property type="match status" value="1"/>
</dbReference>
<evidence type="ECO:0000256" key="5">
    <source>
        <dbReference type="ARBA" id="ARBA00022989"/>
    </source>
</evidence>
<dbReference type="SUPFAM" id="SSF161098">
    <property type="entry name" value="MetI-like"/>
    <property type="match status" value="1"/>
</dbReference>
<feature type="transmembrane region" description="Helical" evidence="7">
    <location>
        <begin position="165"/>
        <end position="189"/>
    </location>
</feature>